<proteinExistence type="predicted"/>
<dbReference type="SUPFAM" id="SSF55729">
    <property type="entry name" value="Acyl-CoA N-acyltransferases (Nat)"/>
    <property type="match status" value="1"/>
</dbReference>
<dbReference type="InterPro" id="IPR016181">
    <property type="entry name" value="Acyl_CoA_acyltransferase"/>
</dbReference>
<evidence type="ECO:0000313" key="2">
    <source>
        <dbReference type="Proteomes" id="UP001174936"/>
    </source>
</evidence>
<comment type="caution">
    <text evidence="1">The sequence shown here is derived from an EMBL/GenBank/DDBJ whole genome shotgun (WGS) entry which is preliminary data.</text>
</comment>
<name>A0AA40D0P3_9PEZI</name>
<organism evidence="1 2">
    <name type="scientific">Cercophora newfieldiana</name>
    <dbReference type="NCBI Taxonomy" id="92897"/>
    <lineage>
        <taxon>Eukaryota</taxon>
        <taxon>Fungi</taxon>
        <taxon>Dikarya</taxon>
        <taxon>Ascomycota</taxon>
        <taxon>Pezizomycotina</taxon>
        <taxon>Sordariomycetes</taxon>
        <taxon>Sordariomycetidae</taxon>
        <taxon>Sordariales</taxon>
        <taxon>Lasiosphaeriaceae</taxon>
        <taxon>Cercophora</taxon>
    </lineage>
</organism>
<evidence type="ECO:0000313" key="1">
    <source>
        <dbReference type="EMBL" id="KAK0656243.1"/>
    </source>
</evidence>
<keyword evidence="2" id="KW-1185">Reference proteome</keyword>
<gene>
    <name evidence="1" type="ORF">B0T16DRAFT_384985</name>
</gene>
<sequence>MRIRPAESQDLARLAEIYCMACPNRPEVEFREPCWQTNPEETTNGILSHLLDQLEDETNIIVVAELGTGDIRPHSRNTSRPIAWMALRWESSECVQRELYEDRQVRHRPLVDRRRREFRNLQVSDFVAAKIHTRRGAFDRCMQAFRDRMVASNTAGWWEITDLVEHPRYVDRDATGQLLQWASMVADFEPDALFAVVNSPGLVDIYGGHAFVPYRRVEVQDGIGQGSEAGESSSYQLLGGCIPMLSCWKFLLFVLSRGGWPMDVSDVLMQAVILGR</sequence>
<dbReference type="AlphaFoldDB" id="A0AA40D0P3"/>
<dbReference type="Proteomes" id="UP001174936">
    <property type="component" value="Unassembled WGS sequence"/>
</dbReference>
<protein>
    <submittedName>
        <fullName evidence="1">Uncharacterized protein</fullName>
    </submittedName>
</protein>
<accession>A0AA40D0P3</accession>
<dbReference type="Gene3D" id="3.40.630.30">
    <property type="match status" value="1"/>
</dbReference>
<dbReference type="EMBL" id="JAULSV010000001">
    <property type="protein sequence ID" value="KAK0656243.1"/>
    <property type="molecule type" value="Genomic_DNA"/>
</dbReference>
<reference evidence="1" key="1">
    <citation type="submission" date="2023-06" db="EMBL/GenBank/DDBJ databases">
        <title>Genome-scale phylogeny and comparative genomics of the fungal order Sordariales.</title>
        <authorList>
            <consortium name="Lawrence Berkeley National Laboratory"/>
            <person name="Hensen N."/>
            <person name="Bonometti L."/>
            <person name="Westerberg I."/>
            <person name="Brannstrom I.O."/>
            <person name="Guillou S."/>
            <person name="Cros-Aarteil S."/>
            <person name="Calhoun S."/>
            <person name="Haridas S."/>
            <person name="Kuo A."/>
            <person name="Mondo S."/>
            <person name="Pangilinan J."/>
            <person name="Riley R."/>
            <person name="Labutti K."/>
            <person name="Andreopoulos B."/>
            <person name="Lipzen A."/>
            <person name="Chen C."/>
            <person name="Yanf M."/>
            <person name="Daum C."/>
            <person name="Ng V."/>
            <person name="Clum A."/>
            <person name="Steindorff A."/>
            <person name="Ohm R."/>
            <person name="Martin F."/>
            <person name="Silar P."/>
            <person name="Natvig D."/>
            <person name="Lalanne C."/>
            <person name="Gautier V."/>
            <person name="Ament-Velasquez S.L."/>
            <person name="Kruys A."/>
            <person name="Hutchinson M.I."/>
            <person name="Powell A.J."/>
            <person name="Barry K."/>
            <person name="Miller A.N."/>
            <person name="Grigoriev I.V."/>
            <person name="Debuchy R."/>
            <person name="Gladieux P."/>
            <person name="Thoren M.H."/>
            <person name="Johannesson H."/>
        </authorList>
    </citation>
    <scope>NUCLEOTIDE SEQUENCE</scope>
    <source>
        <strain evidence="1">SMH2532-1</strain>
    </source>
</reference>